<feature type="region of interest" description="Disordered" evidence="1">
    <location>
        <begin position="102"/>
        <end position="137"/>
    </location>
</feature>
<feature type="compositionally biased region" description="Basic and acidic residues" evidence="1">
    <location>
        <begin position="357"/>
        <end position="366"/>
    </location>
</feature>
<dbReference type="EMBL" id="JAJFAZ020000001">
    <property type="protein sequence ID" value="KAI5350415.1"/>
    <property type="molecule type" value="Genomic_DNA"/>
</dbReference>
<dbReference type="SUPFAM" id="SSF56672">
    <property type="entry name" value="DNA/RNA polymerases"/>
    <property type="match status" value="1"/>
</dbReference>
<evidence type="ECO:0000256" key="1">
    <source>
        <dbReference type="SAM" id="MobiDB-lite"/>
    </source>
</evidence>
<organism evidence="2 3">
    <name type="scientific">Prunus dulcis</name>
    <name type="common">Almond</name>
    <name type="synonym">Amygdalus dulcis</name>
    <dbReference type="NCBI Taxonomy" id="3755"/>
    <lineage>
        <taxon>Eukaryota</taxon>
        <taxon>Viridiplantae</taxon>
        <taxon>Streptophyta</taxon>
        <taxon>Embryophyta</taxon>
        <taxon>Tracheophyta</taxon>
        <taxon>Spermatophyta</taxon>
        <taxon>Magnoliopsida</taxon>
        <taxon>eudicotyledons</taxon>
        <taxon>Gunneridae</taxon>
        <taxon>Pentapetalae</taxon>
        <taxon>rosids</taxon>
        <taxon>fabids</taxon>
        <taxon>Rosales</taxon>
        <taxon>Rosaceae</taxon>
        <taxon>Amygdaloideae</taxon>
        <taxon>Amygdaleae</taxon>
        <taxon>Prunus</taxon>
    </lineage>
</organism>
<sequence length="571" mass="63760">MLMDGGSAVNIMPKSTMIKLGITVDELSRSLLMIQGFNQGGQRAMGMIRIELVIGDLKGGVKKILGDVKPFTEAESYFADAKFYIDEDVASEVIPVEVHSTGQAIPRKDEQSKCLSAEENSDNKPKSTAFEQMGSPPIDSRKVAIPVLRYVSSSRRKEGQSLFGEEVKPRKVGKSDMKFLKEPTTMPLPKLSNSDVSKSSVPGFVRPLQDATRREYLPVKRTKEGFDPNAYKLMSKAGYDFGLSSSLGELIPDVTGERTHGLSETRKKLKEQGYTIDSARTCLVVEEEEEPKAIKRASVFDRLAKPTQRTSVFGHIKEPRSRPSVFKRISRHQNQRGIQSAPRRSALERPGVPSQPSEEKSQRELESGVLVDSTEDNEIWSLIPSRMKRLSTLDVTSEVEILAVHHVTIKELDEEEPFEDEVHDALAALEDGGQATVGELKELNLGTNEDPRPIFVSALLNPSEEESYHQLLLEYKDVFAWTYKEMPGLDPKVAVHHLAVKPGTRPIKQTQRRFRPELLSQIEAEVDKLIAAGFIREVNSLVSLLNIEASKLIRLRLKPSEICPSQEIYVS</sequence>
<proteinExistence type="predicted"/>
<name>A0AAD4ZLT7_PRUDU</name>
<protein>
    <recommendedName>
        <fullName evidence="4">G-patch domain-containing protein</fullName>
    </recommendedName>
</protein>
<keyword evidence="3" id="KW-1185">Reference proteome</keyword>
<comment type="caution">
    <text evidence="2">The sequence shown here is derived from an EMBL/GenBank/DDBJ whole genome shotgun (WGS) entry which is preliminary data.</text>
</comment>
<reference evidence="2 3" key="1">
    <citation type="journal article" date="2022" name="G3 (Bethesda)">
        <title>Whole-genome sequence and methylome profiling of the almond [Prunus dulcis (Mill.) D.A. Webb] cultivar 'Nonpareil'.</title>
        <authorList>
            <person name="D'Amico-Willman K.M."/>
            <person name="Ouma W.Z."/>
            <person name="Meulia T."/>
            <person name="Sideli G.M."/>
            <person name="Gradziel T.M."/>
            <person name="Fresnedo-Ramirez J."/>
        </authorList>
    </citation>
    <scope>NUCLEOTIDE SEQUENCE [LARGE SCALE GENOMIC DNA]</scope>
    <source>
        <strain evidence="2">Clone GOH B32 T37-40</strain>
    </source>
</reference>
<evidence type="ECO:0008006" key="4">
    <source>
        <dbReference type="Google" id="ProtNLM"/>
    </source>
</evidence>
<evidence type="ECO:0000313" key="2">
    <source>
        <dbReference type="EMBL" id="KAI5350415.1"/>
    </source>
</evidence>
<dbReference type="Proteomes" id="UP001054821">
    <property type="component" value="Chromosome 1"/>
</dbReference>
<feature type="region of interest" description="Disordered" evidence="1">
    <location>
        <begin position="184"/>
        <end position="203"/>
    </location>
</feature>
<dbReference type="InterPro" id="IPR043502">
    <property type="entry name" value="DNA/RNA_pol_sf"/>
</dbReference>
<feature type="region of interest" description="Disordered" evidence="1">
    <location>
        <begin position="317"/>
        <end position="370"/>
    </location>
</feature>
<dbReference type="AlphaFoldDB" id="A0AAD4ZLT7"/>
<gene>
    <name evidence="2" type="ORF">L3X38_003306</name>
</gene>
<accession>A0AAD4ZLT7</accession>
<feature type="compositionally biased region" description="Polar residues" evidence="1">
    <location>
        <begin position="191"/>
        <end position="200"/>
    </location>
</feature>
<dbReference type="Gene3D" id="3.10.10.10">
    <property type="entry name" value="HIV Type 1 Reverse Transcriptase, subunit A, domain 1"/>
    <property type="match status" value="1"/>
</dbReference>
<evidence type="ECO:0000313" key="3">
    <source>
        <dbReference type="Proteomes" id="UP001054821"/>
    </source>
</evidence>